<dbReference type="EMBL" id="JAIWYP010000016">
    <property type="protein sequence ID" value="KAH3695147.1"/>
    <property type="molecule type" value="Genomic_DNA"/>
</dbReference>
<sequence>MLYIWKAIQSYYALIPYPWTRRQYNVIFNIFQTETKDKIVYVVTSIKTNSTSRGNFRKHTWNGKSTSTGKSEAKLSTTVFYETAAQPLSASLKTAHRKRKVAVQKAKRKLVKSGVSEDLVKELTYMLPSVLHKLKELGLLGNFSNMMRLIDSEKLP</sequence>
<reference evidence="1" key="1">
    <citation type="journal article" date="2019" name="bioRxiv">
        <title>The Genome of the Zebra Mussel, Dreissena polymorpha: A Resource for Invasive Species Research.</title>
        <authorList>
            <person name="McCartney M.A."/>
            <person name="Auch B."/>
            <person name="Kono T."/>
            <person name="Mallez S."/>
            <person name="Zhang Y."/>
            <person name="Obille A."/>
            <person name="Becker A."/>
            <person name="Abrahante J.E."/>
            <person name="Garbe J."/>
            <person name="Badalamenti J.P."/>
            <person name="Herman A."/>
            <person name="Mangelson H."/>
            <person name="Liachko I."/>
            <person name="Sullivan S."/>
            <person name="Sone E.D."/>
            <person name="Koren S."/>
            <person name="Silverstein K.A.T."/>
            <person name="Beckman K.B."/>
            <person name="Gohl D.M."/>
        </authorList>
    </citation>
    <scope>NUCLEOTIDE SEQUENCE</scope>
    <source>
        <strain evidence="1">Duluth1</strain>
        <tissue evidence="1">Whole animal</tissue>
    </source>
</reference>
<dbReference type="Proteomes" id="UP000828390">
    <property type="component" value="Unassembled WGS sequence"/>
</dbReference>
<proteinExistence type="predicted"/>
<name>A0A9D3YB21_DREPO</name>
<comment type="caution">
    <text evidence="1">The sequence shown here is derived from an EMBL/GenBank/DDBJ whole genome shotgun (WGS) entry which is preliminary data.</text>
</comment>
<keyword evidence="2" id="KW-1185">Reference proteome</keyword>
<organism evidence="1 2">
    <name type="scientific">Dreissena polymorpha</name>
    <name type="common">Zebra mussel</name>
    <name type="synonym">Mytilus polymorpha</name>
    <dbReference type="NCBI Taxonomy" id="45954"/>
    <lineage>
        <taxon>Eukaryota</taxon>
        <taxon>Metazoa</taxon>
        <taxon>Spiralia</taxon>
        <taxon>Lophotrochozoa</taxon>
        <taxon>Mollusca</taxon>
        <taxon>Bivalvia</taxon>
        <taxon>Autobranchia</taxon>
        <taxon>Heteroconchia</taxon>
        <taxon>Euheterodonta</taxon>
        <taxon>Imparidentia</taxon>
        <taxon>Neoheterodontei</taxon>
        <taxon>Myida</taxon>
        <taxon>Dreissenoidea</taxon>
        <taxon>Dreissenidae</taxon>
        <taxon>Dreissena</taxon>
    </lineage>
</organism>
<reference evidence="1" key="2">
    <citation type="submission" date="2020-11" db="EMBL/GenBank/DDBJ databases">
        <authorList>
            <person name="McCartney M.A."/>
            <person name="Auch B."/>
            <person name="Kono T."/>
            <person name="Mallez S."/>
            <person name="Becker A."/>
            <person name="Gohl D.M."/>
            <person name="Silverstein K.A.T."/>
            <person name="Koren S."/>
            <person name="Bechman K.B."/>
            <person name="Herman A."/>
            <person name="Abrahante J.E."/>
            <person name="Garbe J."/>
        </authorList>
    </citation>
    <scope>NUCLEOTIDE SEQUENCE</scope>
    <source>
        <strain evidence="1">Duluth1</strain>
        <tissue evidence="1">Whole animal</tissue>
    </source>
</reference>
<protein>
    <submittedName>
        <fullName evidence="1">Uncharacterized protein</fullName>
    </submittedName>
</protein>
<dbReference type="AlphaFoldDB" id="A0A9D3YB21"/>
<evidence type="ECO:0000313" key="2">
    <source>
        <dbReference type="Proteomes" id="UP000828390"/>
    </source>
</evidence>
<gene>
    <name evidence="1" type="ORF">DPMN_082603</name>
</gene>
<accession>A0A9D3YB21</accession>
<evidence type="ECO:0000313" key="1">
    <source>
        <dbReference type="EMBL" id="KAH3695147.1"/>
    </source>
</evidence>